<dbReference type="EMBL" id="JAAAPK010000001">
    <property type="protein sequence ID" value="NBC38477.1"/>
    <property type="molecule type" value="Genomic_DNA"/>
</dbReference>
<dbReference type="RefSeq" id="WP_139915856.1">
    <property type="nucleotide sequence ID" value="NZ_CBCSLE010000028.1"/>
</dbReference>
<dbReference type="Proteomes" id="UP000537825">
    <property type="component" value="Unassembled WGS sequence"/>
</dbReference>
<comment type="caution">
    <text evidence="1">The sequence shown here is derived from an EMBL/GenBank/DDBJ whole genome shotgun (WGS) entry which is preliminary data.</text>
</comment>
<name>A0A7X5BRQ6_9BACT</name>
<organism evidence="1 2">
    <name type="scientific">Corallococcus exiguus</name>
    <dbReference type="NCBI Taxonomy" id="83462"/>
    <lineage>
        <taxon>Bacteria</taxon>
        <taxon>Pseudomonadati</taxon>
        <taxon>Myxococcota</taxon>
        <taxon>Myxococcia</taxon>
        <taxon>Myxococcales</taxon>
        <taxon>Cystobacterineae</taxon>
        <taxon>Myxococcaceae</taxon>
        <taxon>Corallococcus</taxon>
    </lineage>
</organism>
<accession>A0A7X5BRQ6</accession>
<proteinExistence type="predicted"/>
<dbReference type="AlphaFoldDB" id="A0A7X5BRQ6"/>
<gene>
    <name evidence="1" type="ORF">GTZ93_01435</name>
</gene>
<sequence length="100" mass="10815">MKLRISMGEDPCPVVTATVTLRSGDGRPTMGPLSLNVRDGVIEGVTLPYVYESSAWWVQVHAYDSNGNNVCSGDDPGTGVHEGRTTFVFIKMHCAFPNCP</sequence>
<protein>
    <submittedName>
        <fullName evidence="1">Uncharacterized protein</fullName>
    </submittedName>
</protein>
<keyword evidence="2" id="KW-1185">Reference proteome</keyword>
<evidence type="ECO:0000313" key="2">
    <source>
        <dbReference type="Proteomes" id="UP000537825"/>
    </source>
</evidence>
<evidence type="ECO:0000313" key="1">
    <source>
        <dbReference type="EMBL" id="NBC38477.1"/>
    </source>
</evidence>
<reference evidence="1 2" key="1">
    <citation type="submission" date="2020-01" db="EMBL/GenBank/DDBJ databases">
        <title>The draft genome sequence of Corallococcus exiguus DSM 14696.</title>
        <authorList>
            <person name="Zhang X."/>
            <person name="Zhu H."/>
        </authorList>
    </citation>
    <scope>NUCLEOTIDE SEQUENCE [LARGE SCALE GENOMIC DNA]</scope>
    <source>
        <strain evidence="1 2">DSM 14696</strain>
    </source>
</reference>